<geneLocation type="plasmid" evidence="2">
    <name>prln2</name>
</geneLocation>
<gene>
    <name evidence="1" type="ORF">CUJ84_pRLN2000283</name>
</gene>
<accession>A0A2K9ZEY5</accession>
<organism evidence="1 2">
    <name type="scientific">Rhizobium leguminosarum</name>
    <dbReference type="NCBI Taxonomy" id="384"/>
    <lineage>
        <taxon>Bacteria</taxon>
        <taxon>Pseudomonadati</taxon>
        <taxon>Pseudomonadota</taxon>
        <taxon>Alphaproteobacteria</taxon>
        <taxon>Hyphomicrobiales</taxon>
        <taxon>Rhizobiaceae</taxon>
        <taxon>Rhizobium/Agrobacterium group</taxon>
        <taxon>Rhizobium</taxon>
    </lineage>
</organism>
<protein>
    <submittedName>
        <fullName evidence="1">Uncharacterized protein</fullName>
    </submittedName>
</protein>
<name>A0A2K9ZEY5_RHILE</name>
<dbReference type="EMBL" id="CP025014">
    <property type="protein sequence ID" value="AUW46825.1"/>
    <property type="molecule type" value="Genomic_DNA"/>
</dbReference>
<evidence type="ECO:0000313" key="1">
    <source>
        <dbReference type="EMBL" id="AUW46825.1"/>
    </source>
</evidence>
<dbReference type="Proteomes" id="UP000238523">
    <property type="component" value="Plasmid pRLN2"/>
</dbReference>
<sequence>MWLFSRSETDDEKRPSFTTSEIAKIINDLLSKTSQKHKDNVSRYFNQNFYAYYEIEIDPTKGTRRYRLSKYWPRQGAANITKSRGKH</sequence>
<reference evidence="1 2" key="1">
    <citation type="submission" date="2017-11" db="EMBL/GenBank/DDBJ databases">
        <title>Complete genome of Rhizobium leguminosarum Norway, an ineffective micro-symbiont.</title>
        <authorList>
            <person name="Hoffrichter A."/>
            <person name="Liang J."/>
            <person name="Brachmann A."/>
            <person name="Marin M."/>
        </authorList>
    </citation>
    <scope>NUCLEOTIDE SEQUENCE [LARGE SCALE GENOMIC DNA]</scope>
    <source>
        <strain evidence="1 2">Norway</strain>
        <plasmid evidence="2">Plasmid prln2</plasmid>
    </source>
</reference>
<evidence type="ECO:0000313" key="2">
    <source>
        <dbReference type="Proteomes" id="UP000238523"/>
    </source>
</evidence>
<keyword evidence="1" id="KW-0614">Plasmid</keyword>
<proteinExistence type="predicted"/>
<dbReference type="AlphaFoldDB" id="A0A2K9ZEY5"/>